<dbReference type="STRING" id="398512.Bccel_4081"/>
<name>A0A0L6JTR4_9FIRM</name>
<evidence type="ECO:0008006" key="4">
    <source>
        <dbReference type="Google" id="ProtNLM"/>
    </source>
</evidence>
<keyword evidence="1" id="KW-0472">Membrane</keyword>
<feature type="transmembrane region" description="Helical" evidence="1">
    <location>
        <begin position="136"/>
        <end position="157"/>
    </location>
</feature>
<evidence type="ECO:0000313" key="3">
    <source>
        <dbReference type="Proteomes" id="UP000036923"/>
    </source>
</evidence>
<dbReference type="RefSeq" id="WP_050753657.1">
    <property type="nucleotide sequence ID" value="NZ_LGTC01000001.1"/>
</dbReference>
<proteinExistence type="predicted"/>
<feature type="transmembrane region" description="Helical" evidence="1">
    <location>
        <begin position="219"/>
        <end position="244"/>
    </location>
</feature>
<keyword evidence="1" id="KW-0812">Transmembrane</keyword>
<evidence type="ECO:0000256" key="1">
    <source>
        <dbReference type="SAM" id="Phobius"/>
    </source>
</evidence>
<feature type="transmembrane region" description="Helical" evidence="1">
    <location>
        <begin position="188"/>
        <end position="207"/>
    </location>
</feature>
<accession>A0A0L6JTR4</accession>
<reference evidence="3" key="1">
    <citation type="submission" date="2015-07" db="EMBL/GenBank/DDBJ databases">
        <title>Near-Complete Genome Sequence of the Cellulolytic Bacterium Bacteroides (Pseudobacteroides) cellulosolvens ATCC 35603.</title>
        <authorList>
            <person name="Dassa B."/>
            <person name="Utturkar S.M."/>
            <person name="Klingeman D.M."/>
            <person name="Hurt R.A."/>
            <person name="Keller M."/>
            <person name="Xu J."/>
            <person name="Reddy Y.H.K."/>
            <person name="Borovok I."/>
            <person name="Grinberg I.R."/>
            <person name="Lamed R."/>
            <person name="Zhivin O."/>
            <person name="Bayer E.A."/>
            <person name="Brown S.D."/>
        </authorList>
    </citation>
    <scope>NUCLEOTIDE SEQUENCE [LARGE SCALE GENOMIC DNA]</scope>
    <source>
        <strain evidence="3">DSM 2933</strain>
    </source>
</reference>
<gene>
    <name evidence="2" type="ORF">Bccel_4081</name>
</gene>
<dbReference type="EMBL" id="LGTC01000001">
    <property type="protein sequence ID" value="KNY28807.1"/>
    <property type="molecule type" value="Genomic_DNA"/>
</dbReference>
<feature type="transmembrane region" description="Helical" evidence="1">
    <location>
        <begin position="15"/>
        <end position="32"/>
    </location>
</feature>
<organism evidence="2 3">
    <name type="scientific">Pseudobacteroides cellulosolvens ATCC 35603 = DSM 2933</name>
    <dbReference type="NCBI Taxonomy" id="398512"/>
    <lineage>
        <taxon>Bacteria</taxon>
        <taxon>Bacillati</taxon>
        <taxon>Bacillota</taxon>
        <taxon>Clostridia</taxon>
        <taxon>Eubacteriales</taxon>
        <taxon>Oscillospiraceae</taxon>
        <taxon>Pseudobacteroides</taxon>
    </lineage>
</organism>
<comment type="caution">
    <text evidence="2">The sequence shown here is derived from an EMBL/GenBank/DDBJ whole genome shotgun (WGS) entry which is preliminary data.</text>
</comment>
<evidence type="ECO:0000313" key="2">
    <source>
        <dbReference type="EMBL" id="KNY28807.1"/>
    </source>
</evidence>
<keyword evidence="1" id="KW-1133">Transmembrane helix</keyword>
<keyword evidence="3" id="KW-1185">Reference proteome</keyword>
<feature type="transmembrane region" description="Helical" evidence="1">
    <location>
        <begin position="164"/>
        <end position="182"/>
    </location>
</feature>
<feature type="transmembrane region" description="Helical" evidence="1">
    <location>
        <begin position="44"/>
        <end position="64"/>
    </location>
</feature>
<dbReference type="Proteomes" id="UP000036923">
    <property type="component" value="Unassembled WGS sequence"/>
</dbReference>
<dbReference type="AlphaFoldDB" id="A0A0L6JTR4"/>
<protein>
    <recommendedName>
        <fullName evidence="4">Glycosyltransferase RgtA/B/C/D-like domain-containing protein</fullName>
    </recommendedName>
</protein>
<sequence length="420" mass="47511">MFAALAVDSAVMGKQYLYGLIIGTVLLVIFHRKDYLKRKIINRAVHYSLSLVICMMPLIVYVLFNPVYFNHEKNMTNEFISSLGINTKEDGAIGYVKMPFALISKTINQDEASEQFKKYIDLLTGTFFNKDTGVKWFIPGFTAIPIAYYILIIPGIIIAIRRRYYPIIILAILPAVGAFVAGSSDYRVLHGASFWVILVACALYGAYKLNDHKKLEKYKLGYAALAACVIVASLGLYSSTSYIYEMASDKNSLRLLPHKDVEVARYMKDVVAGVESPSTEMEWNELNTGLSVSSKYDTLLCQKSGYAITHVFLHDFGNKKIMALSDQLPFQIMNEEDIFDANKKAINEYDSSSKKDLKLIWEYDQKTNRIISEFKKFENYGKGKDISVKTDSGNVRFYILDILNKDIGKLKADTANLELK</sequence>